<evidence type="ECO:0000256" key="6">
    <source>
        <dbReference type="ARBA" id="ARBA00022825"/>
    </source>
</evidence>
<keyword evidence="5" id="KW-0378">Hydrolase</keyword>
<dbReference type="Pfam" id="PF00082">
    <property type="entry name" value="Peptidase_S8"/>
    <property type="match status" value="1"/>
</dbReference>
<keyword evidence="6" id="KW-0720">Serine protease</keyword>
<dbReference type="GO" id="GO:0004252">
    <property type="term" value="F:serine-type endopeptidase activity"/>
    <property type="evidence" value="ECO:0007669"/>
    <property type="project" value="InterPro"/>
</dbReference>
<organism evidence="8 9">
    <name type="scientific">Ficus carica</name>
    <name type="common">Common fig</name>
    <dbReference type="NCBI Taxonomy" id="3494"/>
    <lineage>
        <taxon>Eukaryota</taxon>
        <taxon>Viridiplantae</taxon>
        <taxon>Streptophyta</taxon>
        <taxon>Embryophyta</taxon>
        <taxon>Tracheophyta</taxon>
        <taxon>Spermatophyta</taxon>
        <taxon>Magnoliopsida</taxon>
        <taxon>eudicotyledons</taxon>
        <taxon>Gunneridae</taxon>
        <taxon>Pentapetalae</taxon>
        <taxon>rosids</taxon>
        <taxon>fabids</taxon>
        <taxon>Rosales</taxon>
        <taxon>Moraceae</taxon>
        <taxon>Ficeae</taxon>
        <taxon>Ficus</taxon>
    </lineage>
</organism>
<dbReference type="InterPro" id="IPR036852">
    <property type="entry name" value="Peptidase_S8/S53_dom_sf"/>
</dbReference>
<gene>
    <name evidence="8" type="ORF">TIFTF001_024800</name>
</gene>
<dbReference type="InterPro" id="IPR023828">
    <property type="entry name" value="Peptidase_S8_Ser-AS"/>
</dbReference>
<dbReference type="Proteomes" id="UP001187192">
    <property type="component" value="Unassembled WGS sequence"/>
</dbReference>
<dbReference type="GO" id="GO:0006508">
    <property type="term" value="P:proteolysis"/>
    <property type="evidence" value="ECO:0007669"/>
    <property type="project" value="UniProtKB-KW"/>
</dbReference>
<feature type="domain" description="Peptidase S8/S53" evidence="7">
    <location>
        <begin position="99"/>
        <end position="192"/>
    </location>
</feature>
<dbReference type="InterPro" id="IPR000209">
    <property type="entry name" value="Peptidase_S8/S53_dom"/>
</dbReference>
<comment type="similarity">
    <text evidence="2">Belongs to the peptidase S8 family.</text>
</comment>
<dbReference type="CDD" id="cd02120">
    <property type="entry name" value="PA_subtilisin_like"/>
    <property type="match status" value="1"/>
</dbReference>
<dbReference type="EMBL" id="BTGU01000058">
    <property type="protein sequence ID" value="GMN55671.1"/>
    <property type="molecule type" value="Genomic_DNA"/>
</dbReference>
<evidence type="ECO:0000256" key="5">
    <source>
        <dbReference type="ARBA" id="ARBA00022801"/>
    </source>
</evidence>
<comment type="subcellular location">
    <subcellularLocation>
        <location evidence="1">Secreted</location>
    </subcellularLocation>
</comment>
<evidence type="ECO:0000313" key="8">
    <source>
        <dbReference type="EMBL" id="GMN55671.1"/>
    </source>
</evidence>
<accession>A0AA88B0W6</accession>
<evidence type="ECO:0000256" key="3">
    <source>
        <dbReference type="ARBA" id="ARBA00022670"/>
    </source>
</evidence>
<dbReference type="Gene3D" id="3.40.50.200">
    <property type="entry name" value="Peptidase S8/S53 domain"/>
    <property type="match status" value="1"/>
</dbReference>
<dbReference type="Gene3D" id="3.50.30.30">
    <property type="match status" value="1"/>
</dbReference>
<comment type="caution">
    <text evidence="8">The sequence shown here is derived from an EMBL/GenBank/DDBJ whole genome shotgun (WGS) entry which is preliminary data.</text>
</comment>
<dbReference type="GO" id="GO:0005576">
    <property type="term" value="C:extracellular region"/>
    <property type="evidence" value="ECO:0007669"/>
    <property type="project" value="UniProtKB-SubCell"/>
</dbReference>
<reference evidence="8" key="1">
    <citation type="submission" date="2023-07" db="EMBL/GenBank/DDBJ databases">
        <title>draft genome sequence of fig (Ficus carica).</title>
        <authorList>
            <person name="Takahashi T."/>
            <person name="Nishimura K."/>
        </authorList>
    </citation>
    <scope>NUCLEOTIDE SEQUENCE</scope>
</reference>
<keyword evidence="9" id="KW-1185">Reference proteome</keyword>
<keyword evidence="3" id="KW-0645">Protease</keyword>
<evidence type="ECO:0000256" key="1">
    <source>
        <dbReference type="ARBA" id="ARBA00004613"/>
    </source>
</evidence>
<name>A0AA88B0W6_FICCA</name>
<dbReference type="AlphaFoldDB" id="A0AA88B0W6"/>
<dbReference type="SUPFAM" id="SSF52743">
    <property type="entry name" value="Subtilisin-like"/>
    <property type="match status" value="1"/>
</dbReference>
<evidence type="ECO:0000313" key="9">
    <source>
        <dbReference type="Proteomes" id="UP001187192"/>
    </source>
</evidence>
<protein>
    <recommendedName>
        <fullName evidence="7">Peptidase S8/S53 domain-containing protein</fullName>
    </recommendedName>
</protein>
<dbReference type="Gramene" id="FCD_00025469-RA">
    <property type="protein sequence ID" value="FCD_00025469-RA:cds"/>
    <property type="gene ID" value="FCD_00025469"/>
</dbReference>
<evidence type="ECO:0000256" key="2">
    <source>
        <dbReference type="ARBA" id="ARBA00011073"/>
    </source>
</evidence>
<sequence length="257" mass="27881">MCYPGSLDAEKVAGKIVICVADDDPIAFRGLKRRQVVQAKSVGVILIEKEEAVLPSVTGIFPYVQVGDIAGSQILNYINSTKKPTATILPTVEVKRHRPAPVVAYFSSRGPAQRTENIFKPDKMAPGVAILAAMLPKIDEAVGDKPSEFSMRYGTSMSCPHVSGAAAFVKSVRHRWTSPMIKSALMTTPTAYDNTRKLLTNGSSYIANPHEAGSGGLNPMKAQNPGLVFETTTQDYLRFLRHNGNSEKDIRSMSNTV</sequence>
<evidence type="ECO:0000259" key="7">
    <source>
        <dbReference type="Pfam" id="PF00082"/>
    </source>
</evidence>
<keyword evidence="4" id="KW-0732">Signal</keyword>
<evidence type="ECO:0000256" key="4">
    <source>
        <dbReference type="ARBA" id="ARBA00022729"/>
    </source>
</evidence>
<dbReference type="PANTHER" id="PTHR10795">
    <property type="entry name" value="PROPROTEIN CONVERTASE SUBTILISIN/KEXIN"/>
    <property type="match status" value="1"/>
</dbReference>
<dbReference type="InterPro" id="IPR045051">
    <property type="entry name" value="SBT"/>
</dbReference>
<proteinExistence type="inferred from homology"/>
<dbReference type="PROSITE" id="PS00138">
    <property type="entry name" value="SUBTILASE_SER"/>
    <property type="match status" value="1"/>
</dbReference>